<protein>
    <submittedName>
        <fullName evidence="2">SHOCT domain-containing protein</fullName>
    </submittedName>
</protein>
<evidence type="ECO:0000313" key="2">
    <source>
        <dbReference type="EMBL" id="MEQ2554088.1"/>
    </source>
</evidence>
<sequence>MGFFSGVFDSDKLADAINTTKNATKNITGKVAGSFAESAGEMKKFSEETKKMKQPVEGAITRYGVAYKGGLAKYPKQQSGEIGLNIMEECFYLKPTIGTNDWFEEMAIPYAKIKSLEIVERKISNTEWLLSSSDSDMKAMEQKNNIEIEYEDSDGNEQFIRLEMLTGISIYGQAKKCVEFMDVLRQNGILKKFAGNRNAAQNMQGQQMSGMQAGETQAANGDVILEQIEKLAGLKEKGILSEEEYQQKKSELLAKL</sequence>
<gene>
    <name evidence="2" type="ORF">WMO37_03535</name>
</gene>
<evidence type="ECO:0000259" key="1">
    <source>
        <dbReference type="Pfam" id="PF09851"/>
    </source>
</evidence>
<name>A0ABV1H321_9FIRM</name>
<reference evidence="2" key="1">
    <citation type="submission" date="2024-03" db="EMBL/GenBank/DDBJ databases">
        <title>Human intestinal bacterial collection.</title>
        <authorList>
            <person name="Pauvert C."/>
            <person name="Hitch T.C.A."/>
            <person name="Clavel T."/>
        </authorList>
    </citation>
    <scope>NUCLEOTIDE SEQUENCE [LARGE SCALE GENOMIC DNA]</scope>
    <source>
        <strain evidence="2">CLA-AA-H89B</strain>
    </source>
</reference>
<organism evidence="2 3">
    <name type="scientific">Lachnospira intestinalis</name>
    <dbReference type="NCBI Taxonomy" id="3133158"/>
    <lineage>
        <taxon>Bacteria</taxon>
        <taxon>Bacillati</taxon>
        <taxon>Bacillota</taxon>
        <taxon>Clostridia</taxon>
        <taxon>Lachnospirales</taxon>
        <taxon>Lachnospiraceae</taxon>
        <taxon>Lachnospira</taxon>
    </lineage>
</organism>
<comment type="caution">
    <text evidence="2">The sequence shown here is derived from an EMBL/GenBank/DDBJ whole genome shotgun (WGS) entry which is preliminary data.</text>
</comment>
<dbReference type="EMBL" id="JBBMFS010000002">
    <property type="protein sequence ID" value="MEQ2554088.1"/>
    <property type="molecule type" value="Genomic_DNA"/>
</dbReference>
<dbReference type="Pfam" id="PF09851">
    <property type="entry name" value="SHOCT"/>
    <property type="match status" value="1"/>
</dbReference>
<accession>A0ABV1H321</accession>
<dbReference type="InterPro" id="IPR018649">
    <property type="entry name" value="SHOCT"/>
</dbReference>
<proteinExistence type="predicted"/>
<feature type="domain" description="SHOCT" evidence="1">
    <location>
        <begin position="226"/>
        <end position="253"/>
    </location>
</feature>
<keyword evidence="3" id="KW-1185">Reference proteome</keyword>
<dbReference type="Proteomes" id="UP001546774">
    <property type="component" value="Unassembled WGS sequence"/>
</dbReference>
<evidence type="ECO:0000313" key="3">
    <source>
        <dbReference type="Proteomes" id="UP001546774"/>
    </source>
</evidence>